<sequence>MAIAAGNKKIRNGWTKFFVLTQLVRNGYQFIRWFSDQM</sequence>
<proteinExistence type="predicted"/>
<name>A0A495ISW2_WILMA</name>
<dbReference type="Proteomes" id="UP000274762">
    <property type="component" value="Unassembled WGS sequence"/>
</dbReference>
<accession>A0A495ISW2</accession>
<comment type="caution">
    <text evidence="1">The sequence shown here is derived from an EMBL/GenBank/DDBJ whole genome shotgun (WGS) entry which is preliminary data.</text>
</comment>
<evidence type="ECO:0000313" key="1">
    <source>
        <dbReference type="EMBL" id="RKR79847.1"/>
    </source>
</evidence>
<protein>
    <submittedName>
        <fullName evidence="1">Uncharacterized protein</fullName>
    </submittedName>
</protein>
<reference evidence="1 2" key="1">
    <citation type="submission" date="2018-10" db="EMBL/GenBank/DDBJ databases">
        <title>Sequencing the genomes of 1000 actinobacteria strains.</title>
        <authorList>
            <person name="Klenk H.-P."/>
        </authorList>
    </citation>
    <scope>NUCLEOTIDE SEQUENCE [LARGE SCALE GENOMIC DNA]</scope>
    <source>
        <strain evidence="1 2">DSM 44343</strain>
    </source>
</reference>
<evidence type="ECO:0000313" key="2">
    <source>
        <dbReference type="Proteomes" id="UP000274762"/>
    </source>
</evidence>
<organism evidence="1 2">
    <name type="scientific">Williamsia marianensis</name>
    <dbReference type="NCBI Taxonomy" id="85044"/>
    <lineage>
        <taxon>Bacteria</taxon>
        <taxon>Bacillati</taxon>
        <taxon>Actinomycetota</taxon>
        <taxon>Actinomycetes</taxon>
        <taxon>Mycobacteriales</taxon>
        <taxon>Nocardiaceae</taxon>
        <taxon>Williamsia</taxon>
    </lineage>
</organism>
<dbReference type="AlphaFoldDB" id="A0A495ISW2"/>
<dbReference type="EMBL" id="RBKV01000002">
    <property type="protein sequence ID" value="RKR79847.1"/>
    <property type="molecule type" value="Genomic_DNA"/>
</dbReference>
<gene>
    <name evidence="1" type="ORF">DFJ75_4990</name>
</gene>